<comment type="similarity">
    <text evidence="1">Belongs to the class-II pyridine nucleotide-disulfide oxidoreductase family.</text>
</comment>
<evidence type="ECO:0000313" key="8">
    <source>
        <dbReference type="EMBL" id="QKG79664.1"/>
    </source>
</evidence>
<dbReference type="Proteomes" id="UP000500961">
    <property type="component" value="Chromosome"/>
</dbReference>
<dbReference type="InterPro" id="IPR036188">
    <property type="entry name" value="FAD/NAD-bd_sf"/>
</dbReference>
<name>A0A7D4BZF9_9BACT</name>
<dbReference type="GO" id="GO:0016668">
    <property type="term" value="F:oxidoreductase activity, acting on a sulfur group of donors, NAD(P) as acceptor"/>
    <property type="evidence" value="ECO:0007669"/>
    <property type="project" value="UniProtKB-ARBA"/>
</dbReference>
<dbReference type="AlphaFoldDB" id="A0A7D4BZF9"/>
<dbReference type="InterPro" id="IPR023753">
    <property type="entry name" value="FAD/NAD-binding_dom"/>
</dbReference>
<dbReference type="InterPro" id="IPR008255">
    <property type="entry name" value="Pyr_nucl-diS_OxRdtase_2_AS"/>
</dbReference>
<evidence type="ECO:0000256" key="1">
    <source>
        <dbReference type="ARBA" id="ARBA00009333"/>
    </source>
</evidence>
<evidence type="ECO:0000313" key="9">
    <source>
        <dbReference type="Proteomes" id="UP000500961"/>
    </source>
</evidence>
<dbReference type="RefSeq" id="WP_173073644.1">
    <property type="nucleotide sequence ID" value="NZ_CP041345.1"/>
</dbReference>
<feature type="domain" description="FAD/NAD(P)-binding" evidence="7">
    <location>
        <begin position="7"/>
        <end position="294"/>
    </location>
</feature>
<dbReference type="Pfam" id="PF07992">
    <property type="entry name" value="Pyr_redox_2"/>
    <property type="match status" value="1"/>
</dbReference>
<evidence type="ECO:0000256" key="4">
    <source>
        <dbReference type="ARBA" id="ARBA00023002"/>
    </source>
</evidence>
<keyword evidence="6" id="KW-0676">Redox-active center</keyword>
<dbReference type="EMBL" id="CP041345">
    <property type="protein sequence ID" value="QKG79664.1"/>
    <property type="molecule type" value="Genomic_DNA"/>
</dbReference>
<protein>
    <submittedName>
        <fullName evidence="8">FAD-binding protein</fullName>
    </submittedName>
</protein>
<proteinExistence type="inferred from homology"/>
<dbReference type="SUPFAM" id="SSF51905">
    <property type="entry name" value="FAD/NAD(P)-binding domain"/>
    <property type="match status" value="1"/>
</dbReference>
<evidence type="ECO:0000256" key="5">
    <source>
        <dbReference type="ARBA" id="ARBA00023157"/>
    </source>
</evidence>
<accession>A0A7D4BZF9</accession>
<dbReference type="PRINTS" id="PR00469">
    <property type="entry name" value="PNDRDTASEII"/>
</dbReference>
<evidence type="ECO:0000259" key="7">
    <source>
        <dbReference type="Pfam" id="PF07992"/>
    </source>
</evidence>
<keyword evidence="5" id="KW-1015">Disulfide bond</keyword>
<evidence type="ECO:0000256" key="2">
    <source>
        <dbReference type="ARBA" id="ARBA00022630"/>
    </source>
</evidence>
<keyword evidence="3" id="KW-0274">FAD</keyword>
<dbReference type="InterPro" id="IPR050097">
    <property type="entry name" value="Ferredoxin-NADP_redctase_2"/>
</dbReference>
<gene>
    <name evidence="8" type="ORF">FHG85_05110</name>
</gene>
<organism evidence="8 9">
    <name type="scientific">Tenuifilum thalassicum</name>
    <dbReference type="NCBI Taxonomy" id="2590900"/>
    <lineage>
        <taxon>Bacteria</taxon>
        <taxon>Pseudomonadati</taxon>
        <taxon>Bacteroidota</taxon>
        <taxon>Bacteroidia</taxon>
        <taxon>Bacteroidales</taxon>
        <taxon>Tenuifilaceae</taxon>
        <taxon>Tenuifilum</taxon>
    </lineage>
</organism>
<evidence type="ECO:0000256" key="3">
    <source>
        <dbReference type="ARBA" id="ARBA00022827"/>
    </source>
</evidence>
<keyword evidence="9" id="KW-1185">Reference proteome</keyword>
<dbReference type="PANTHER" id="PTHR48105">
    <property type="entry name" value="THIOREDOXIN REDUCTASE 1-RELATED-RELATED"/>
    <property type="match status" value="1"/>
</dbReference>
<keyword evidence="4" id="KW-0560">Oxidoreductase</keyword>
<reference evidence="8 9" key="1">
    <citation type="submission" date="2019-07" db="EMBL/GenBank/DDBJ databases">
        <title>Thalassofilum flectens gen. nov., sp. nov., a novel moderate thermophilic anaerobe from a shallow sea hot spring in Kunashir Island (Russia), representing a new family in the order Bacteroidales, and proposal of Thalassofilacea fam. nov.</title>
        <authorList>
            <person name="Kochetkova T.V."/>
            <person name="Podosokorskaya O.A."/>
            <person name="Novikov A."/>
            <person name="Elcheninov A.G."/>
            <person name="Toshchakov S.V."/>
            <person name="Kublanov I.V."/>
        </authorList>
    </citation>
    <scope>NUCLEOTIDE SEQUENCE [LARGE SCALE GENOMIC DNA]</scope>
    <source>
        <strain evidence="8 9">38-H</strain>
    </source>
</reference>
<keyword evidence="2" id="KW-0285">Flavoprotein</keyword>
<dbReference type="KEGG" id="ttz:FHG85_05110"/>
<evidence type="ECO:0000256" key="6">
    <source>
        <dbReference type="ARBA" id="ARBA00023284"/>
    </source>
</evidence>
<dbReference type="PROSITE" id="PS00573">
    <property type="entry name" value="PYRIDINE_REDOX_2"/>
    <property type="match status" value="1"/>
</dbReference>
<sequence length="316" mass="33885">MTQSNHYDAIVIGAGPAGLTAGIYLSRAKLNTLILNHGTVGGQLVLTHEIANYPGVEPTSGYKLASTMKKQAQSFGAVIKTISQIPQISVDGSLKVVKVGDTSYTASALILTPGGTPRMLGVKGELDFKGQGISYCATCDGEFFTGKEIIVVGGGNSALEEAVSLSKYASKVTIVHQFDHFQAFPAYVEEAKANPKINFIMETLVEEFVGDGKLERVLLHDKKTGERKWFNTEGAFIFIGYQPNTEFLKGLIDLNERDEIVVDADMQTSVAGIFAAGDSIAKRYRQVTTAVGEATIAALAAANHVFELKRTEKVTA</sequence>
<dbReference type="PRINTS" id="PR00368">
    <property type="entry name" value="FADPNR"/>
</dbReference>
<dbReference type="Gene3D" id="3.50.50.60">
    <property type="entry name" value="FAD/NAD(P)-binding domain"/>
    <property type="match status" value="2"/>
</dbReference>